<keyword evidence="3" id="KW-0804">Transcription</keyword>
<dbReference type="PROSITE" id="PS50949">
    <property type="entry name" value="HTH_GNTR"/>
    <property type="match status" value="1"/>
</dbReference>
<evidence type="ECO:0000256" key="2">
    <source>
        <dbReference type="ARBA" id="ARBA00023125"/>
    </source>
</evidence>
<keyword evidence="1" id="KW-0805">Transcription regulation</keyword>
<sequence length="229" mass="24727">MEKRMKPGQRVVVALRKMIASGELADGERIAEIPTAERLGVSRMPVRTALRTLEQEGLVARIGARGYAARGPTISQVTDAIEVRGVLEGLAARIVASSPPAPQLAQKLKDCLAQGEALFAKGYLEEADLERFYTYNLAFHDLLVDASNNSAIAYALSRNNHLPFGSAAALALDWDDLPATYAHLSAAHRDHVAVCDAILSGDAEEAEQLMRRHARAPLANGRLTHAPML</sequence>
<dbReference type="InterPro" id="IPR008920">
    <property type="entry name" value="TF_FadR/GntR_C"/>
</dbReference>
<dbReference type="SMART" id="SM00895">
    <property type="entry name" value="FCD"/>
    <property type="match status" value="1"/>
</dbReference>
<name>A0ABQ1J066_9SPHN</name>
<dbReference type="PRINTS" id="PR00035">
    <property type="entry name" value="HTHGNTR"/>
</dbReference>
<keyword evidence="2" id="KW-0238">DNA-binding</keyword>
<dbReference type="InterPro" id="IPR011711">
    <property type="entry name" value="GntR_C"/>
</dbReference>
<comment type="caution">
    <text evidence="5">The sequence shown here is derived from an EMBL/GenBank/DDBJ whole genome shotgun (WGS) entry which is preliminary data.</text>
</comment>
<dbReference type="InterPro" id="IPR036390">
    <property type="entry name" value="WH_DNA-bd_sf"/>
</dbReference>
<evidence type="ECO:0000313" key="5">
    <source>
        <dbReference type="EMBL" id="GGB56497.1"/>
    </source>
</evidence>
<feature type="domain" description="HTH gntR-type" evidence="4">
    <location>
        <begin position="5"/>
        <end position="72"/>
    </location>
</feature>
<dbReference type="PANTHER" id="PTHR43537">
    <property type="entry name" value="TRANSCRIPTIONAL REGULATOR, GNTR FAMILY"/>
    <property type="match status" value="1"/>
</dbReference>
<dbReference type="InterPro" id="IPR036388">
    <property type="entry name" value="WH-like_DNA-bd_sf"/>
</dbReference>
<dbReference type="CDD" id="cd07377">
    <property type="entry name" value="WHTH_GntR"/>
    <property type="match status" value="1"/>
</dbReference>
<dbReference type="Proteomes" id="UP000614261">
    <property type="component" value="Unassembled WGS sequence"/>
</dbReference>
<dbReference type="SMART" id="SM00345">
    <property type="entry name" value="HTH_GNTR"/>
    <property type="match status" value="1"/>
</dbReference>
<accession>A0ABQ1J066</accession>
<organism evidence="5 6">
    <name type="scientific">Blastomonas aquatica</name>
    <dbReference type="NCBI Taxonomy" id="1510276"/>
    <lineage>
        <taxon>Bacteria</taxon>
        <taxon>Pseudomonadati</taxon>
        <taxon>Pseudomonadota</taxon>
        <taxon>Alphaproteobacteria</taxon>
        <taxon>Sphingomonadales</taxon>
        <taxon>Sphingomonadaceae</taxon>
        <taxon>Blastomonas</taxon>
    </lineage>
</organism>
<keyword evidence="6" id="KW-1185">Reference proteome</keyword>
<evidence type="ECO:0000256" key="1">
    <source>
        <dbReference type="ARBA" id="ARBA00023015"/>
    </source>
</evidence>
<dbReference type="SUPFAM" id="SSF46785">
    <property type="entry name" value="Winged helix' DNA-binding domain"/>
    <property type="match status" value="1"/>
</dbReference>
<dbReference type="EMBL" id="BMGD01000002">
    <property type="protein sequence ID" value="GGB56497.1"/>
    <property type="molecule type" value="Genomic_DNA"/>
</dbReference>
<reference evidence="6" key="1">
    <citation type="journal article" date="2019" name="Int. J. Syst. Evol. Microbiol.">
        <title>The Global Catalogue of Microorganisms (GCM) 10K type strain sequencing project: providing services to taxonomists for standard genome sequencing and annotation.</title>
        <authorList>
            <consortium name="The Broad Institute Genomics Platform"/>
            <consortium name="The Broad Institute Genome Sequencing Center for Infectious Disease"/>
            <person name="Wu L."/>
            <person name="Ma J."/>
        </authorList>
    </citation>
    <scope>NUCLEOTIDE SEQUENCE [LARGE SCALE GENOMIC DNA]</scope>
    <source>
        <strain evidence="6">CGMCC 1.12851</strain>
    </source>
</reference>
<protein>
    <submittedName>
        <fullName evidence="5">GntR family transcriptional regulator</fullName>
    </submittedName>
</protein>
<gene>
    <name evidence="5" type="primary">vanR</name>
    <name evidence="5" type="ORF">GCM10010833_09020</name>
</gene>
<dbReference type="Gene3D" id="1.10.10.10">
    <property type="entry name" value="Winged helix-like DNA-binding domain superfamily/Winged helix DNA-binding domain"/>
    <property type="match status" value="1"/>
</dbReference>
<evidence type="ECO:0000256" key="3">
    <source>
        <dbReference type="ARBA" id="ARBA00023163"/>
    </source>
</evidence>
<dbReference type="PANTHER" id="PTHR43537:SF51">
    <property type="entry name" value="HTH-TYPE TRANSCRIPTIONAL REGULATOR LGOR-RELATED"/>
    <property type="match status" value="1"/>
</dbReference>
<dbReference type="InterPro" id="IPR000524">
    <property type="entry name" value="Tscrpt_reg_HTH_GntR"/>
</dbReference>
<dbReference type="RefSeq" id="WP_188513214.1">
    <property type="nucleotide sequence ID" value="NZ_JBHRVH010000001.1"/>
</dbReference>
<dbReference type="Pfam" id="PF07729">
    <property type="entry name" value="FCD"/>
    <property type="match status" value="1"/>
</dbReference>
<dbReference type="SUPFAM" id="SSF48008">
    <property type="entry name" value="GntR ligand-binding domain-like"/>
    <property type="match status" value="1"/>
</dbReference>
<proteinExistence type="predicted"/>
<evidence type="ECO:0000313" key="6">
    <source>
        <dbReference type="Proteomes" id="UP000614261"/>
    </source>
</evidence>
<dbReference type="Pfam" id="PF00392">
    <property type="entry name" value="GntR"/>
    <property type="match status" value="1"/>
</dbReference>
<evidence type="ECO:0000259" key="4">
    <source>
        <dbReference type="PROSITE" id="PS50949"/>
    </source>
</evidence>
<dbReference type="Gene3D" id="1.20.120.530">
    <property type="entry name" value="GntR ligand-binding domain-like"/>
    <property type="match status" value="1"/>
</dbReference>